<keyword evidence="3" id="KW-1185">Reference proteome</keyword>
<evidence type="ECO:0000313" key="3">
    <source>
        <dbReference type="Proteomes" id="UP000283895"/>
    </source>
</evidence>
<organism evidence="2 3">
    <name type="scientific">Cytospora schulzeri</name>
    <dbReference type="NCBI Taxonomy" id="448051"/>
    <lineage>
        <taxon>Eukaryota</taxon>
        <taxon>Fungi</taxon>
        <taxon>Dikarya</taxon>
        <taxon>Ascomycota</taxon>
        <taxon>Pezizomycotina</taxon>
        <taxon>Sordariomycetes</taxon>
        <taxon>Sordariomycetidae</taxon>
        <taxon>Diaporthales</taxon>
        <taxon>Cytosporaceae</taxon>
        <taxon>Cytospora</taxon>
    </lineage>
</organism>
<reference evidence="2 3" key="1">
    <citation type="submission" date="2015-09" db="EMBL/GenBank/DDBJ databases">
        <title>Host preference determinants of Valsa canker pathogens revealed by comparative genomics.</title>
        <authorList>
            <person name="Yin Z."/>
            <person name="Huang L."/>
        </authorList>
    </citation>
    <scope>NUCLEOTIDE SEQUENCE [LARGE SCALE GENOMIC DNA]</scope>
    <source>
        <strain evidence="2 3">03-1</strain>
    </source>
</reference>
<proteinExistence type="predicted"/>
<gene>
    <name evidence="2" type="ORF">VMCG_02822</name>
</gene>
<accession>A0A423WZ72</accession>
<feature type="region of interest" description="Disordered" evidence="1">
    <location>
        <begin position="1"/>
        <end position="186"/>
    </location>
</feature>
<dbReference type="EMBL" id="LKEA01000005">
    <property type="protein sequence ID" value="ROW08860.1"/>
    <property type="molecule type" value="Genomic_DNA"/>
</dbReference>
<name>A0A423WZ72_9PEZI</name>
<feature type="compositionally biased region" description="Gly residues" evidence="1">
    <location>
        <begin position="62"/>
        <end position="72"/>
    </location>
</feature>
<sequence length="405" mass="43900">MPSPTTPRFSHSRESSGFDFSHSPQERRQSRGSLAGGDPGTPQRSSFNHGEGNSGMFDTSGMGEGEGGGNGLGNLADELADALSDGEDEYYEGNGAPGISVDTGGESEQEEDDQQQQQHHQQQQGEDGVRDSGVDVASPDGRKSSKHMSLTLPPATNGRGHHHRRKASDYDGSEYGSESDLESPGMPASLVLKMDAVESLARRGTENNGGSTDGVFRRVTDGLRDLSSQSTVESNATRLITAHTALTTHLNHQTRQLHNLTFPLLNPLAQPPDAETIDSLLPELTTLQEMMPRPSQAAFASIMGLQNLTNDLVQTLSYLSDTLHMSRQTTTTATRRLKSAKELVAELKRDEELREEGERWLTRGNWGERLERRECASVCGDIVGGFEEVCDGWRSRLAQAEGAPA</sequence>
<evidence type="ECO:0000313" key="2">
    <source>
        <dbReference type="EMBL" id="ROW08860.1"/>
    </source>
</evidence>
<dbReference type="OrthoDB" id="5427526at2759"/>
<protein>
    <submittedName>
        <fullName evidence="2">Uncharacterized protein</fullName>
    </submittedName>
</protein>
<dbReference type="AlphaFoldDB" id="A0A423WZ72"/>
<feature type="compositionally biased region" description="Low complexity" evidence="1">
    <location>
        <begin position="115"/>
        <end position="126"/>
    </location>
</feature>
<evidence type="ECO:0000256" key="1">
    <source>
        <dbReference type="SAM" id="MobiDB-lite"/>
    </source>
</evidence>
<feature type="compositionally biased region" description="Acidic residues" evidence="1">
    <location>
        <begin position="78"/>
        <end position="91"/>
    </location>
</feature>
<comment type="caution">
    <text evidence="2">The sequence shown here is derived from an EMBL/GenBank/DDBJ whole genome shotgun (WGS) entry which is preliminary data.</text>
</comment>
<feature type="compositionally biased region" description="Acidic residues" evidence="1">
    <location>
        <begin position="105"/>
        <end position="114"/>
    </location>
</feature>
<dbReference type="Proteomes" id="UP000283895">
    <property type="component" value="Unassembled WGS sequence"/>
</dbReference>